<dbReference type="PROSITE" id="PS00903">
    <property type="entry name" value="CYT_DCMP_DEAMINASES_1"/>
    <property type="match status" value="1"/>
</dbReference>
<reference evidence="18" key="2">
    <citation type="submission" date="2018-12" db="EMBL/GenBank/DDBJ databases">
        <title>Maribacter lutimaris sp. nov., isolated from marine sediment.</title>
        <authorList>
            <person name="Kim K.K."/>
        </authorList>
    </citation>
    <scope>NUCLEOTIDE SEQUENCE [LARGE SCALE GENOMIC DNA]</scope>
    <source>
        <strain evidence="18">PoM-212</strain>
    </source>
</reference>
<proteinExistence type="inferred from homology"/>
<dbReference type="PANTHER" id="PTHR11644:SF2">
    <property type="entry name" value="CYTIDINE DEAMINASE"/>
    <property type="match status" value="1"/>
</dbReference>
<evidence type="ECO:0000256" key="2">
    <source>
        <dbReference type="ARBA" id="ARBA00003949"/>
    </source>
</evidence>
<dbReference type="GO" id="GO:0072527">
    <property type="term" value="P:pyrimidine-containing compound metabolic process"/>
    <property type="evidence" value="ECO:0007669"/>
    <property type="project" value="UniProtKB-ARBA"/>
</dbReference>
<evidence type="ECO:0000256" key="9">
    <source>
        <dbReference type="ARBA" id="ARBA00032005"/>
    </source>
</evidence>
<dbReference type="PROSITE" id="PS51747">
    <property type="entry name" value="CYT_DCMP_DEAMINASES_2"/>
    <property type="match status" value="1"/>
</dbReference>
<evidence type="ECO:0000256" key="12">
    <source>
        <dbReference type="PIRSR" id="PIRSR606262-1"/>
    </source>
</evidence>
<dbReference type="Gene3D" id="3.40.140.10">
    <property type="entry name" value="Cytidine Deaminase, domain 2"/>
    <property type="match status" value="1"/>
</dbReference>
<feature type="binding site" evidence="14">
    <location>
        <position position="116"/>
    </location>
    <ligand>
        <name>Zn(2+)</name>
        <dbReference type="ChEBI" id="CHEBI:29105"/>
        <note>catalytic</note>
    </ligand>
</feature>
<evidence type="ECO:0000259" key="16">
    <source>
        <dbReference type="PROSITE" id="PS51747"/>
    </source>
</evidence>
<protein>
    <recommendedName>
        <fullName evidence="5 15">Cytidine deaminase</fullName>
        <ecNumber evidence="4 15">3.5.4.5</ecNumber>
    </recommendedName>
    <alternativeName>
        <fullName evidence="9 15">Cytidine aminohydrolase</fullName>
    </alternativeName>
</protein>
<evidence type="ECO:0000256" key="3">
    <source>
        <dbReference type="ARBA" id="ARBA00006576"/>
    </source>
</evidence>
<dbReference type="PANTHER" id="PTHR11644">
    <property type="entry name" value="CYTIDINE DEAMINASE"/>
    <property type="match status" value="1"/>
</dbReference>
<dbReference type="CDD" id="cd01283">
    <property type="entry name" value="cytidine_deaminase"/>
    <property type="match status" value="1"/>
</dbReference>
<comment type="catalytic activity">
    <reaction evidence="10 15">
        <text>2'-deoxycytidine + H2O + H(+) = 2'-deoxyuridine + NH4(+)</text>
        <dbReference type="Rhea" id="RHEA:13433"/>
        <dbReference type="ChEBI" id="CHEBI:15377"/>
        <dbReference type="ChEBI" id="CHEBI:15378"/>
        <dbReference type="ChEBI" id="CHEBI:15698"/>
        <dbReference type="ChEBI" id="CHEBI:16450"/>
        <dbReference type="ChEBI" id="CHEBI:28938"/>
        <dbReference type="EC" id="3.5.4.5"/>
    </reaction>
</comment>
<dbReference type="SUPFAM" id="SSF53927">
    <property type="entry name" value="Cytidine deaminase-like"/>
    <property type="match status" value="1"/>
</dbReference>
<dbReference type="AlphaFoldDB" id="A0A426RES7"/>
<dbReference type="EC" id="3.5.4.5" evidence="4 15"/>
<name>A0A426RES7_9FLAO</name>
<evidence type="ECO:0000256" key="1">
    <source>
        <dbReference type="ARBA" id="ARBA00001947"/>
    </source>
</evidence>
<keyword evidence="18" id="KW-1185">Reference proteome</keyword>
<dbReference type="InterPro" id="IPR050202">
    <property type="entry name" value="Cyt/Deoxycyt_deaminase"/>
</dbReference>
<dbReference type="InterPro" id="IPR016192">
    <property type="entry name" value="APOBEC/CMP_deaminase_Zn-bd"/>
</dbReference>
<evidence type="ECO:0000256" key="4">
    <source>
        <dbReference type="ARBA" id="ARBA00012783"/>
    </source>
</evidence>
<dbReference type="InterPro" id="IPR006262">
    <property type="entry name" value="Cyt_deam_tetra"/>
</dbReference>
<gene>
    <name evidence="17" type="primary">cdd</name>
    <name evidence="17" type="ORF">DZC72_17695</name>
</gene>
<dbReference type="GO" id="GO:0004126">
    <property type="term" value="F:cytidine deaminase activity"/>
    <property type="evidence" value="ECO:0007669"/>
    <property type="project" value="UniProtKB-UniRule"/>
</dbReference>
<keyword evidence="8 14" id="KW-0862">Zinc</keyword>
<evidence type="ECO:0000256" key="15">
    <source>
        <dbReference type="RuleBase" id="RU364006"/>
    </source>
</evidence>
<comment type="caution">
    <text evidence="17">The sequence shown here is derived from an EMBL/GenBank/DDBJ whole genome shotgun (WGS) entry which is preliminary data.</text>
</comment>
<dbReference type="NCBIfam" id="TIGR01354">
    <property type="entry name" value="cyt_deam_tetra"/>
    <property type="match status" value="1"/>
</dbReference>
<dbReference type="GO" id="GO:0055086">
    <property type="term" value="P:nucleobase-containing small molecule metabolic process"/>
    <property type="evidence" value="ECO:0007669"/>
    <property type="project" value="UniProtKB-ARBA"/>
</dbReference>
<evidence type="ECO:0000256" key="11">
    <source>
        <dbReference type="ARBA" id="ARBA00049558"/>
    </source>
</evidence>
<dbReference type="RefSeq" id="WP_125224221.1">
    <property type="nucleotide sequence ID" value="NZ_QUSX01000006.1"/>
</dbReference>
<dbReference type="Proteomes" id="UP000286990">
    <property type="component" value="Unassembled WGS sequence"/>
</dbReference>
<evidence type="ECO:0000256" key="13">
    <source>
        <dbReference type="PIRSR" id="PIRSR606262-2"/>
    </source>
</evidence>
<keyword evidence="6 14" id="KW-0479">Metal-binding</keyword>
<dbReference type="InterPro" id="IPR002125">
    <property type="entry name" value="CMP_dCMP_dom"/>
</dbReference>
<comment type="similarity">
    <text evidence="3 15">Belongs to the cytidine and deoxycytidylate deaminase family.</text>
</comment>
<evidence type="ECO:0000256" key="8">
    <source>
        <dbReference type="ARBA" id="ARBA00022833"/>
    </source>
</evidence>
<feature type="domain" description="CMP/dCMP-type deaminase" evidence="16">
    <location>
        <begin position="22"/>
        <end position="159"/>
    </location>
</feature>
<dbReference type="GO" id="GO:0008270">
    <property type="term" value="F:zinc ion binding"/>
    <property type="evidence" value="ECO:0007669"/>
    <property type="project" value="UniProtKB-UniRule"/>
</dbReference>
<evidence type="ECO:0000313" key="18">
    <source>
        <dbReference type="Proteomes" id="UP000286990"/>
    </source>
</evidence>
<comment type="function">
    <text evidence="2 15">This enzyme scavenges exogenous and endogenous cytidine and 2'-deoxycytidine for UMP synthesis.</text>
</comment>
<feature type="binding site" evidence="14">
    <location>
        <position position="74"/>
    </location>
    <ligand>
        <name>Zn(2+)</name>
        <dbReference type="ChEBI" id="CHEBI:29105"/>
        <note>catalytic</note>
    </ligand>
</feature>
<evidence type="ECO:0000256" key="6">
    <source>
        <dbReference type="ARBA" id="ARBA00022723"/>
    </source>
</evidence>
<evidence type="ECO:0000256" key="7">
    <source>
        <dbReference type="ARBA" id="ARBA00022801"/>
    </source>
</evidence>
<evidence type="ECO:0000313" key="17">
    <source>
        <dbReference type="EMBL" id="RRQ47429.1"/>
    </source>
</evidence>
<reference evidence="18" key="1">
    <citation type="submission" date="2018-08" db="EMBL/GenBank/DDBJ databases">
        <authorList>
            <person name="Khan S.A."/>
            <person name="J S.E."/>
        </authorList>
    </citation>
    <scope>NUCLEOTIDE SEQUENCE [LARGE SCALE GENOMIC DNA]</scope>
    <source>
        <strain evidence="18">PoM-212</strain>
    </source>
</reference>
<dbReference type="InterPro" id="IPR016193">
    <property type="entry name" value="Cytidine_deaminase-like"/>
</dbReference>
<dbReference type="GO" id="GO:0042802">
    <property type="term" value="F:identical protein binding"/>
    <property type="evidence" value="ECO:0007669"/>
    <property type="project" value="UniProtKB-ARBA"/>
</dbReference>
<evidence type="ECO:0000256" key="5">
    <source>
        <dbReference type="ARBA" id="ARBA00018266"/>
    </source>
</evidence>
<dbReference type="NCBIfam" id="NF004064">
    <property type="entry name" value="PRK05578.1"/>
    <property type="match status" value="1"/>
</dbReference>
<evidence type="ECO:0000256" key="10">
    <source>
        <dbReference type="ARBA" id="ARBA00049252"/>
    </source>
</evidence>
<evidence type="ECO:0000256" key="14">
    <source>
        <dbReference type="PIRSR" id="PIRSR606262-3"/>
    </source>
</evidence>
<feature type="binding site" evidence="14">
    <location>
        <position position="113"/>
    </location>
    <ligand>
        <name>Zn(2+)</name>
        <dbReference type="ChEBI" id="CHEBI:29105"/>
        <note>catalytic</note>
    </ligand>
</feature>
<comment type="catalytic activity">
    <reaction evidence="11 15">
        <text>cytidine + H2O + H(+) = uridine + NH4(+)</text>
        <dbReference type="Rhea" id="RHEA:16069"/>
        <dbReference type="ChEBI" id="CHEBI:15377"/>
        <dbReference type="ChEBI" id="CHEBI:15378"/>
        <dbReference type="ChEBI" id="CHEBI:16704"/>
        <dbReference type="ChEBI" id="CHEBI:17562"/>
        <dbReference type="ChEBI" id="CHEBI:28938"/>
        <dbReference type="EC" id="3.5.4.5"/>
    </reaction>
</comment>
<organism evidence="17 18">
    <name type="scientific">Maribacter algicola</name>
    <dbReference type="NCBI Taxonomy" id="2498892"/>
    <lineage>
        <taxon>Bacteria</taxon>
        <taxon>Pseudomonadati</taxon>
        <taxon>Bacteroidota</taxon>
        <taxon>Flavobacteriia</taxon>
        <taxon>Flavobacteriales</taxon>
        <taxon>Flavobacteriaceae</taxon>
        <taxon>Maribacter</taxon>
    </lineage>
</organism>
<accession>A0A426RES7</accession>
<feature type="active site" description="Proton donor" evidence="12">
    <location>
        <position position="76"/>
    </location>
</feature>
<keyword evidence="7 15" id="KW-0378">Hydrolase</keyword>
<dbReference type="OrthoDB" id="9795347at2"/>
<feature type="binding site" evidence="13">
    <location>
        <begin position="63"/>
        <end position="69"/>
    </location>
    <ligand>
        <name>substrate</name>
    </ligand>
</feature>
<dbReference type="GO" id="GO:0005829">
    <property type="term" value="C:cytosol"/>
    <property type="evidence" value="ECO:0007669"/>
    <property type="project" value="TreeGrafter"/>
</dbReference>
<comment type="cofactor">
    <cofactor evidence="1 14 15">
        <name>Zn(2+)</name>
        <dbReference type="ChEBI" id="CHEBI:29105"/>
    </cofactor>
</comment>
<dbReference type="EMBL" id="QUSX01000006">
    <property type="protein sequence ID" value="RRQ47429.1"/>
    <property type="molecule type" value="Genomic_DNA"/>
</dbReference>
<dbReference type="Pfam" id="PF00383">
    <property type="entry name" value="dCMP_cyt_deam_1"/>
    <property type="match status" value="1"/>
</dbReference>
<sequence>MAIKKKIGFDIIIYDSFEELEESDRRLLERSVAARNNAYAPYSNFQVGAALELENGEIVTGNNQENASYPSGLCAERVAVFYAGAKFPNMAIKSLAISVISKNNEVLEPAAPCGNCRQSLFEYEYRQKSPIRILMMGAKGKVVECSSVADILPLGFDNTYL</sequence>